<organism evidence="1 2">
    <name type="scientific">candidate division WS6 bacterium OLB20</name>
    <dbReference type="NCBI Taxonomy" id="1617426"/>
    <lineage>
        <taxon>Bacteria</taxon>
        <taxon>Candidatus Dojkabacteria</taxon>
    </lineage>
</organism>
<dbReference type="Proteomes" id="UP000070457">
    <property type="component" value="Unassembled WGS sequence"/>
</dbReference>
<sequence length="213" mass="23758">MLPAEKHHQDIREHLNSDSASLFWHDLIATLTATRMLTSRPDPITAETQLLLARTALRGEILARAYRFVEKHNPFDASGFEDAEIDLSSLLMRRVSYARSLFSTVTQTGVNNPVSVQIKNDLLLLYIDCLLFSLAAGSGLDAPVLDYSADPKQISFTINTAEFAPPDGTGPYQRSWHFTYDVCMFLASALNITTEIKVMSDQTVYLSHLSSDE</sequence>
<evidence type="ECO:0000313" key="2">
    <source>
        <dbReference type="Proteomes" id="UP000070457"/>
    </source>
</evidence>
<protein>
    <submittedName>
        <fullName evidence="1">Uncharacterized protein</fullName>
    </submittedName>
</protein>
<evidence type="ECO:0000313" key="1">
    <source>
        <dbReference type="EMBL" id="KXK27344.1"/>
    </source>
</evidence>
<dbReference type="STRING" id="1617426.TR69_WS6001000219"/>
<reference evidence="1 2" key="1">
    <citation type="submission" date="2015-02" db="EMBL/GenBank/DDBJ databases">
        <title>Improved understanding of the partial-nitritation anammox process through 23 genomes representing the majority of the microbial community.</title>
        <authorList>
            <person name="Speth D.R."/>
            <person name="In T Zandt M."/>
            <person name="Guerrero Cruz S."/>
            <person name="Jetten M.S."/>
            <person name="Dutilh B.E."/>
        </authorList>
    </citation>
    <scope>NUCLEOTIDE SEQUENCE [LARGE SCALE GENOMIC DNA]</scope>
    <source>
        <strain evidence="1">OLB20</strain>
    </source>
</reference>
<comment type="caution">
    <text evidence="1">The sequence shown here is derived from an EMBL/GenBank/DDBJ whole genome shotgun (WGS) entry which is preliminary data.</text>
</comment>
<proteinExistence type="predicted"/>
<name>A0A136M0B9_9BACT</name>
<dbReference type="AlphaFoldDB" id="A0A136M0B9"/>
<gene>
    <name evidence="1" type="ORF">TR69_WS6001000219</name>
</gene>
<dbReference type="EMBL" id="JYNZ01000002">
    <property type="protein sequence ID" value="KXK27344.1"/>
    <property type="molecule type" value="Genomic_DNA"/>
</dbReference>
<accession>A0A136M0B9</accession>